<dbReference type="GO" id="GO:0005886">
    <property type="term" value="C:plasma membrane"/>
    <property type="evidence" value="ECO:0007669"/>
    <property type="project" value="UniProtKB-SubCell"/>
</dbReference>
<feature type="signal peptide" evidence="14">
    <location>
        <begin position="1"/>
        <end position="27"/>
    </location>
</feature>
<dbReference type="HAMAP" id="MF_01810">
    <property type="entry name" value="YidC_type1"/>
    <property type="match status" value="1"/>
</dbReference>
<dbReference type="STRING" id="34097.SAMN02745150_01130"/>
<dbReference type="GO" id="GO:0051205">
    <property type="term" value="P:protein insertion into membrane"/>
    <property type="evidence" value="ECO:0007669"/>
    <property type="project" value="TreeGrafter"/>
</dbReference>
<evidence type="ECO:0000256" key="11">
    <source>
        <dbReference type="ARBA" id="ARBA00033245"/>
    </source>
</evidence>
<evidence type="ECO:0000259" key="15">
    <source>
        <dbReference type="Pfam" id="PF02096"/>
    </source>
</evidence>
<keyword evidence="10 13" id="KW-0143">Chaperone</keyword>
<dbReference type="InterPro" id="IPR028055">
    <property type="entry name" value="YidC/Oxa/ALB_C"/>
</dbReference>
<organism evidence="16 17">
    <name type="scientific">Brevinema andersonii</name>
    <dbReference type="NCBI Taxonomy" id="34097"/>
    <lineage>
        <taxon>Bacteria</taxon>
        <taxon>Pseudomonadati</taxon>
        <taxon>Spirochaetota</taxon>
        <taxon>Spirochaetia</taxon>
        <taxon>Brevinematales</taxon>
        <taxon>Brevinemataceae</taxon>
        <taxon>Brevinema</taxon>
    </lineage>
</organism>
<gene>
    <name evidence="13" type="primary">yidC</name>
    <name evidence="16" type="ORF">SAMN02745150_01130</name>
</gene>
<evidence type="ECO:0000256" key="12">
    <source>
        <dbReference type="ARBA" id="ARBA00033342"/>
    </source>
</evidence>
<dbReference type="GO" id="GO:0032977">
    <property type="term" value="F:membrane insertase activity"/>
    <property type="evidence" value="ECO:0007669"/>
    <property type="project" value="InterPro"/>
</dbReference>
<evidence type="ECO:0000256" key="2">
    <source>
        <dbReference type="ARBA" id="ARBA00010527"/>
    </source>
</evidence>
<dbReference type="PANTHER" id="PTHR12428">
    <property type="entry name" value="OXA1"/>
    <property type="match status" value="1"/>
</dbReference>
<evidence type="ECO:0000256" key="3">
    <source>
        <dbReference type="ARBA" id="ARBA00015325"/>
    </source>
</evidence>
<dbReference type="PANTHER" id="PTHR12428:SF65">
    <property type="entry name" value="CYTOCHROME C OXIDASE ASSEMBLY PROTEIN COX18, MITOCHONDRIAL"/>
    <property type="match status" value="1"/>
</dbReference>
<keyword evidence="5 13" id="KW-1003">Cell membrane</keyword>
<keyword evidence="9 13" id="KW-0472">Membrane</keyword>
<dbReference type="CDD" id="cd20070">
    <property type="entry name" value="5TM_YidC_Alb3"/>
    <property type="match status" value="1"/>
</dbReference>
<dbReference type="GO" id="GO:0015031">
    <property type="term" value="P:protein transport"/>
    <property type="evidence" value="ECO:0007669"/>
    <property type="project" value="UniProtKB-KW"/>
</dbReference>
<comment type="subcellular location">
    <subcellularLocation>
        <location evidence="1">Cell inner membrane</location>
        <topology evidence="1">Multi-pass membrane protein</topology>
    </subcellularLocation>
    <subcellularLocation>
        <location evidence="13">Cell membrane</location>
        <topology evidence="13">Multi-pass membrane protein</topology>
    </subcellularLocation>
</comment>
<evidence type="ECO:0000256" key="7">
    <source>
        <dbReference type="ARBA" id="ARBA00022927"/>
    </source>
</evidence>
<comment type="similarity">
    <text evidence="2 13">Belongs to the OXA1/ALB3/YidC family. Type 1 subfamily.</text>
</comment>
<feature type="domain" description="Membrane insertase YidC/Oxa/ALB C-terminal" evidence="15">
    <location>
        <begin position="336"/>
        <end position="525"/>
    </location>
</feature>
<protein>
    <recommendedName>
        <fullName evidence="3 13">Membrane protein insertase YidC</fullName>
    </recommendedName>
    <alternativeName>
        <fullName evidence="12 13">Foldase YidC</fullName>
    </alternativeName>
    <alternativeName>
        <fullName evidence="11 13">Membrane integrase YidC</fullName>
    </alternativeName>
    <alternativeName>
        <fullName evidence="13">Membrane protein YidC</fullName>
    </alternativeName>
</protein>
<reference evidence="17" key="1">
    <citation type="submission" date="2016-10" db="EMBL/GenBank/DDBJ databases">
        <authorList>
            <person name="Varghese N."/>
            <person name="Submissions S."/>
        </authorList>
    </citation>
    <scope>NUCLEOTIDE SEQUENCE [LARGE SCALE GENOMIC DNA]</scope>
    <source>
        <strain evidence="17">ATCC 43811</strain>
    </source>
</reference>
<keyword evidence="4 13" id="KW-0813">Transport</keyword>
<dbReference type="OrthoDB" id="9780552at2"/>
<evidence type="ECO:0000256" key="5">
    <source>
        <dbReference type="ARBA" id="ARBA00022475"/>
    </source>
</evidence>
<dbReference type="Gene3D" id="2.70.98.90">
    <property type="match status" value="1"/>
</dbReference>
<feature type="transmembrane region" description="Helical" evidence="13">
    <location>
        <begin position="335"/>
        <end position="355"/>
    </location>
</feature>
<feature type="transmembrane region" description="Helical" evidence="13">
    <location>
        <begin position="489"/>
        <end position="512"/>
    </location>
</feature>
<accession>A0A1I1EIR2</accession>
<keyword evidence="6 13" id="KW-0812">Transmembrane</keyword>
<evidence type="ECO:0000313" key="17">
    <source>
        <dbReference type="Proteomes" id="UP000240042"/>
    </source>
</evidence>
<dbReference type="RefSeq" id="WP_092319515.1">
    <property type="nucleotide sequence ID" value="NZ_FOKY01000013.1"/>
</dbReference>
<dbReference type="InterPro" id="IPR001708">
    <property type="entry name" value="YidC/ALB3/OXA1/COX18"/>
</dbReference>
<feature type="transmembrane region" description="Helical" evidence="13">
    <location>
        <begin position="444"/>
        <end position="469"/>
    </location>
</feature>
<comment type="function">
    <text evidence="13">Required for the insertion and/or proper folding and/or complex formation of integral membrane proteins into the membrane. Involved in integration of membrane proteins that insert both dependently and independently of the Sec translocase complex, as well as at least some lipoproteins. Aids folding of multispanning membrane proteins.</text>
</comment>
<proteinExistence type="inferred from homology"/>
<evidence type="ECO:0000256" key="6">
    <source>
        <dbReference type="ARBA" id="ARBA00022692"/>
    </source>
</evidence>
<evidence type="ECO:0000256" key="14">
    <source>
        <dbReference type="SAM" id="SignalP"/>
    </source>
</evidence>
<keyword evidence="8 13" id="KW-1133">Transmembrane helix</keyword>
<evidence type="ECO:0000256" key="1">
    <source>
        <dbReference type="ARBA" id="ARBA00004429"/>
    </source>
</evidence>
<evidence type="ECO:0000256" key="9">
    <source>
        <dbReference type="ARBA" id="ARBA00023136"/>
    </source>
</evidence>
<sequence length="533" mass="60566">MSKKTIKKFIVYVFTVANVLMTTEIFAQTVLPHGIVYSESKNRQTNKIQAPDGSLKAMFNNYAGRAVEISINGGWNRLQNDIILSDIQHTAYPFDFIFGTYTDLITNDARPVYNISNISESQLQMRGQAMLADADISIIRDIVFSDQGRVIEKLILSNLSSHNVELDFGGVAFTFASLFDFTRISSNNNNILSYRYFDTKLKKSRFQSLGATGLANAMAFVPYPRWLTISDNFFINIIRPSDSCIMAIYNAFDSGSKKRVGTGIQVLATNIPAYGALEFSLEYYLGPMQENIISSIDKNYNKLFAWPGIFNWFMKPIEKATVWFLDFMLRKTGSAGLMLVLIALAVKLLLLPLSIKSAISMKKMRLLQPKLNKLQEKWGSDPQTLQQKTMELYKQEKANPLGGCLPLLLQIPVFFVLFRVLSRSVALRGAGFLWMKDLTLPDSLFMIGSFHFNLLPIIMTLLQLVSVLLQQGRMTSQNEMQKQMQMQSYLMPVMFLFLFWNMPSGLVLYWTVQNIFSIIEQELINLDDSLGKK</sequence>
<dbReference type="NCBIfam" id="TIGR03592">
    <property type="entry name" value="yidC_oxa1_cterm"/>
    <property type="match status" value="1"/>
</dbReference>
<dbReference type="AlphaFoldDB" id="A0A1I1EIR2"/>
<dbReference type="Pfam" id="PF02096">
    <property type="entry name" value="60KD_IMP"/>
    <property type="match status" value="1"/>
</dbReference>
<dbReference type="InterPro" id="IPR019998">
    <property type="entry name" value="Membr_insert_YidC"/>
</dbReference>
<name>A0A1I1EIR2_BREAD</name>
<keyword evidence="17" id="KW-1185">Reference proteome</keyword>
<dbReference type="InterPro" id="IPR047196">
    <property type="entry name" value="YidC_ALB_C"/>
</dbReference>
<evidence type="ECO:0000256" key="8">
    <source>
        <dbReference type="ARBA" id="ARBA00022989"/>
    </source>
</evidence>
<comment type="subunit">
    <text evidence="13">Interacts with the Sec translocase complex via SecD. Specifically interacts with transmembrane segments of nascent integral membrane proteins during membrane integration.</text>
</comment>
<feature type="transmembrane region" description="Helical" evidence="13">
    <location>
        <begin position="398"/>
        <end position="418"/>
    </location>
</feature>
<evidence type="ECO:0000256" key="10">
    <source>
        <dbReference type="ARBA" id="ARBA00023186"/>
    </source>
</evidence>
<evidence type="ECO:0000256" key="4">
    <source>
        <dbReference type="ARBA" id="ARBA00022448"/>
    </source>
</evidence>
<evidence type="ECO:0000313" key="16">
    <source>
        <dbReference type="EMBL" id="SFB86951.1"/>
    </source>
</evidence>
<dbReference type="EMBL" id="FOKY01000013">
    <property type="protein sequence ID" value="SFB86951.1"/>
    <property type="molecule type" value="Genomic_DNA"/>
</dbReference>
<evidence type="ECO:0000256" key="13">
    <source>
        <dbReference type="HAMAP-Rule" id="MF_01810"/>
    </source>
</evidence>
<keyword evidence="7 13" id="KW-0653">Protein transport</keyword>
<dbReference type="Proteomes" id="UP000240042">
    <property type="component" value="Unassembled WGS sequence"/>
</dbReference>
<dbReference type="InterPro" id="IPR038221">
    <property type="entry name" value="YidC_periplasmic_sf"/>
</dbReference>
<dbReference type="PRINTS" id="PR00701">
    <property type="entry name" value="60KDINNERMP"/>
</dbReference>
<keyword evidence="14" id="KW-0732">Signal</keyword>
<feature type="chain" id="PRO_5015148958" description="Membrane protein insertase YidC" evidence="14">
    <location>
        <begin position="28"/>
        <end position="533"/>
    </location>
</feature>